<proteinExistence type="predicted"/>
<accession>A0AB33Z274</accession>
<keyword evidence="3" id="KW-1185">Reference proteome</keyword>
<gene>
    <name evidence="2" type="ORF">L196_06795</name>
</gene>
<dbReference type="EMBL" id="ASHL01000004">
    <property type="protein sequence ID" value="EPD13330.1"/>
    <property type="molecule type" value="Genomic_DNA"/>
</dbReference>
<protein>
    <recommendedName>
        <fullName evidence="1">DUF2007 domain-containing protein</fullName>
    </recommendedName>
</protein>
<feature type="domain" description="DUF2007" evidence="1">
    <location>
        <begin position="1"/>
        <end position="65"/>
    </location>
</feature>
<sequence length="106" mass="12256">MIKVFTAQNFIEVAFWRNYLEQHGIACQIKNEFLGAAAGELPPTECWPELWINDERDEQLAQKYLASDPLGEQDLPAWRCSFCGEESDGQFSHCWNCEKEKPIETN</sequence>
<dbReference type="InterPro" id="IPR018551">
    <property type="entry name" value="DUF2007"/>
</dbReference>
<dbReference type="Pfam" id="PF09413">
    <property type="entry name" value="DUF2007"/>
    <property type="match status" value="1"/>
</dbReference>
<dbReference type="AlphaFoldDB" id="A0AB33Z274"/>
<reference evidence="2 3" key="1">
    <citation type="journal article" date="2013" name="Genome Announc.">
        <title>Genome Sequence of the Pyrene- and Fluoranthene-Degrading Bacterium Cycloclasticus sp. Strain PY97M.</title>
        <authorList>
            <person name="Cui Z."/>
            <person name="Xu G."/>
            <person name="Li Q."/>
            <person name="Gao W."/>
            <person name="Zheng L."/>
        </authorList>
    </citation>
    <scope>NUCLEOTIDE SEQUENCE [LARGE SCALE GENOMIC DNA]</scope>
    <source>
        <strain evidence="2 3">PY97M</strain>
    </source>
</reference>
<dbReference type="Proteomes" id="UP000015462">
    <property type="component" value="Unassembled WGS sequence"/>
</dbReference>
<comment type="caution">
    <text evidence="2">The sequence shown here is derived from an EMBL/GenBank/DDBJ whole genome shotgun (WGS) entry which is preliminary data.</text>
</comment>
<dbReference type="RefSeq" id="WP_015005050.1">
    <property type="nucleotide sequence ID" value="NZ_FQZJ01000003.1"/>
</dbReference>
<evidence type="ECO:0000313" key="3">
    <source>
        <dbReference type="Proteomes" id="UP000015462"/>
    </source>
</evidence>
<evidence type="ECO:0000313" key="2">
    <source>
        <dbReference type="EMBL" id="EPD13330.1"/>
    </source>
</evidence>
<organism evidence="2 3">
    <name type="scientific">Cycloclasticus pugetii</name>
    <dbReference type="NCBI Taxonomy" id="34068"/>
    <lineage>
        <taxon>Bacteria</taxon>
        <taxon>Pseudomonadati</taxon>
        <taxon>Pseudomonadota</taxon>
        <taxon>Gammaproteobacteria</taxon>
        <taxon>Thiotrichales</taxon>
        <taxon>Piscirickettsiaceae</taxon>
        <taxon>Cycloclasticus</taxon>
    </lineage>
</organism>
<evidence type="ECO:0000259" key="1">
    <source>
        <dbReference type="Pfam" id="PF09413"/>
    </source>
</evidence>
<name>A0AB33Z274_9GAMM</name>